<feature type="signal peptide" evidence="1">
    <location>
        <begin position="1"/>
        <end position="24"/>
    </location>
</feature>
<dbReference type="InParanoid" id="H2YSH2"/>
<dbReference type="AlphaFoldDB" id="H2YSH2"/>
<keyword evidence="4" id="KW-1185">Reference proteome</keyword>
<reference evidence="4" key="1">
    <citation type="submission" date="2003-08" db="EMBL/GenBank/DDBJ databases">
        <authorList>
            <person name="Birren B."/>
            <person name="Nusbaum C."/>
            <person name="Abebe A."/>
            <person name="Abouelleil A."/>
            <person name="Adekoya E."/>
            <person name="Ait-zahra M."/>
            <person name="Allen N."/>
            <person name="Allen T."/>
            <person name="An P."/>
            <person name="Anderson M."/>
            <person name="Anderson S."/>
            <person name="Arachchi H."/>
            <person name="Armbruster J."/>
            <person name="Bachantsang P."/>
            <person name="Baldwin J."/>
            <person name="Barry A."/>
            <person name="Bayul T."/>
            <person name="Blitshsteyn B."/>
            <person name="Bloom T."/>
            <person name="Blye J."/>
            <person name="Boguslavskiy L."/>
            <person name="Borowsky M."/>
            <person name="Boukhgalter B."/>
            <person name="Brunache A."/>
            <person name="Butler J."/>
            <person name="Calixte N."/>
            <person name="Calvo S."/>
            <person name="Camarata J."/>
            <person name="Campo K."/>
            <person name="Chang J."/>
            <person name="Cheshatsang Y."/>
            <person name="Citroen M."/>
            <person name="Collymore A."/>
            <person name="Considine T."/>
            <person name="Cook A."/>
            <person name="Cooke P."/>
            <person name="Corum B."/>
            <person name="Cuomo C."/>
            <person name="David R."/>
            <person name="Dawoe T."/>
            <person name="Degray S."/>
            <person name="Dodge S."/>
            <person name="Dooley K."/>
            <person name="Dorje P."/>
            <person name="Dorjee K."/>
            <person name="Dorris L."/>
            <person name="Duffey N."/>
            <person name="Dupes A."/>
            <person name="Elkins T."/>
            <person name="Engels R."/>
            <person name="Erickson J."/>
            <person name="Farina A."/>
            <person name="Faro S."/>
            <person name="Ferreira P."/>
            <person name="Fischer H."/>
            <person name="Fitzgerald M."/>
            <person name="Foley K."/>
            <person name="Gage D."/>
            <person name="Galagan J."/>
            <person name="Gearin G."/>
            <person name="Gnerre S."/>
            <person name="Gnirke A."/>
            <person name="Goyette A."/>
            <person name="Graham J."/>
            <person name="Grandbois E."/>
            <person name="Gyaltsen K."/>
            <person name="Hafez N."/>
            <person name="Hagopian D."/>
            <person name="Hagos B."/>
            <person name="Hall J."/>
            <person name="Hatcher B."/>
            <person name="Heller A."/>
            <person name="Higgins H."/>
            <person name="Honan T."/>
            <person name="Horn A."/>
            <person name="Houde N."/>
            <person name="Hughes L."/>
            <person name="Hulme W."/>
            <person name="Husby E."/>
            <person name="Iliev I."/>
            <person name="Jaffe D."/>
            <person name="Jones C."/>
            <person name="Kamal M."/>
            <person name="Kamat A."/>
            <person name="Kamvysselis M."/>
            <person name="Karlsson E."/>
            <person name="Kells C."/>
            <person name="Kieu A."/>
            <person name="Kisner P."/>
            <person name="Kodira C."/>
            <person name="Kulbokas E."/>
            <person name="Labutti K."/>
            <person name="Lama D."/>
            <person name="Landers T."/>
            <person name="Leger J."/>
            <person name="Levine S."/>
            <person name="Lewis D."/>
            <person name="Lewis T."/>
            <person name="Lindblad-toh K."/>
            <person name="Liu X."/>
            <person name="Lokyitsang T."/>
            <person name="Lokyitsang Y."/>
            <person name="Lucien O."/>
            <person name="Lui A."/>
            <person name="Ma L.J."/>
            <person name="Mabbitt R."/>
            <person name="Macdonald J."/>
            <person name="Maclean C."/>
            <person name="Major J."/>
            <person name="Manning J."/>
            <person name="Marabella R."/>
            <person name="Maru K."/>
            <person name="Matthews C."/>
            <person name="Mauceli E."/>
            <person name="Mccarthy M."/>
            <person name="Mcdonough S."/>
            <person name="Mcghee T."/>
            <person name="Meldrim J."/>
            <person name="Meneus L."/>
            <person name="Mesirov J."/>
            <person name="Mihalev A."/>
            <person name="Mihova T."/>
            <person name="Mikkelsen T."/>
            <person name="Mlenga V."/>
            <person name="Moru K."/>
            <person name="Mozes J."/>
            <person name="Mulrain L."/>
            <person name="Munson G."/>
            <person name="Naylor J."/>
            <person name="Newes C."/>
            <person name="Nguyen C."/>
            <person name="Nguyen N."/>
            <person name="Nguyen T."/>
            <person name="Nicol R."/>
            <person name="Nielsen C."/>
            <person name="Nizzari M."/>
            <person name="Norbu C."/>
            <person name="Norbu N."/>
            <person name="O'donnell P."/>
            <person name="Okoawo O."/>
            <person name="O'leary S."/>
            <person name="Omotosho B."/>
            <person name="O'neill K."/>
            <person name="Osman S."/>
            <person name="Parker S."/>
            <person name="Perrin D."/>
            <person name="Phunkhang P."/>
            <person name="Piqani B."/>
            <person name="Purcell S."/>
            <person name="Rachupka T."/>
            <person name="Ramasamy U."/>
            <person name="Rameau R."/>
            <person name="Ray V."/>
            <person name="Raymond C."/>
            <person name="Retta R."/>
            <person name="Richardson S."/>
            <person name="Rise C."/>
            <person name="Rodriguez J."/>
            <person name="Rogers J."/>
            <person name="Rogov P."/>
            <person name="Rutman M."/>
            <person name="Schupbach R."/>
            <person name="Seaman C."/>
            <person name="Settipalli S."/>
            <person name="Sharpe T."/>
            <person name="Sheridan J."/>
            <person name="Sherpa N."/>
            <person name="Shi J."/>
            <person name="Smirnov S."/>
            <person name="Smith C."/>
            <person name="Sougnez C."/>
            <person name="Spencer B."/>
            <person name="Stalker J."/>
            <person name="Stange-thomann N."/>
            <person name="Stavropoulos S."/>
            <person name="Stetson K."/>
            <person name="Stone C."/>
            <person name="Stone S."/>
            <person name="Stubbs M."/>
            <person name="Talamas J."/>
            <person name="Tchuinga P."/>
            <person name="Tenzing P."/>
            <person name="Tesfaye S."/>
            <person name="Theodore J."/>
            <person name="Thoulutsang Y."/>
            <person name="Topham K."/>
            <person name="Towey S."/>
            <person name="Tsamla T."/>
            <person name="Tsomo N."/>
            <person name="Vallee D."/>
            <person name="Vassiliev H."/>
            <person name="Venkataraman V."/>
            <person name="Vinson J."/>
            <person name="Vo A."/>
            <person name="Wade C."/>
            <person name="Wang S."/>
            <person name="Wangchuk T."/>
            <person name="Wangdi T."/>
            <person name="Whittaker C."/>
            <person name="Wilkinson J."/>
            <person name="Wu Y."/>
            <person name="Wyman D."/>
            <person name="Yadav S."/>
            <person name="Yang S."/>
            <person name="Yang X."/>
            <person name="Yeager S."/>
            <person name="Yee E."/>
            <person name="Young G."/>
            <person name="Zainoun J."/>
            <person name="Zembeck L."/>
            <person name="Zimmer A."/>
            <person name="Zody M."/>
            <person name="Lander E."/>
        </authorList>
    </citation>
    <scope>NUCLEOTIDE SEQUENCE [LARGE SCALE GENOMIC DNA]</scope>
</reference>
<dbReference type="InterPro" id="IPR001507">
    <property type="entry name" value="ZP_dom"/>
</dbReference>
<reference evidence="3" key="2">
    <citation type="submission" date="2025-08" db="UniProtKB">
        <authorList>
            <consortium name="Ensembl"/>
        </authorList>
    </citation>
    <scope>IDENTIFICATION</scope>
</reference>
<feature type="chain" id="PRO_5003578829" description="ZP domain-containing protein" evidence="1">
    <location>
        <begin position="25"/>
        <end position="246"/>
    </location>
</feature>
<evidence type="ECO:0000256" key="1">
    <source>
        <dbReference type="SAM" id="SignalP"/>
    </source>
</evidence>
<feature type="domain" description="ZP" evidence="2">
    <location>
        <begin position="38"/>
        <end position="246"/>
    </location>
</feature>
<name>H2YSH2_CIOSA</name>
<dbReference type="Ensembl" id="ENSCSAVT00000008390.1">
    <property type="protein sequence ID" value="ENSCSAVP00000008282.1"/>
    <property type="gene ID" value="ENSCSAVG00000004930.1"/>
</dbReference>
<dbReference type="GeneTree" id="ENSGT00390000005940"/>
<dbReference type="HOGENOM" id="CLU_1131213_0_0_1"/>
<dbReference type="PROSITE" id="PS51034">
    <property type="entry name" value="ZP_2"/>
    <property type="match status" value="1"/>
</dbReference>
<evidence type="ECO:0000313" key="4">
    <source>
        <dbReference type="Proteomes" id="UP000007875"/>
    </source>
</evidence>
<reference evidence="3" key="3">
    <citation type="submission" date="2025-09" db="UniProtKB">
        <authorList>
            <consortium name="Ensembl"/>
        </authorList>
    </citation>
    <scope>IDENTIFICATION</scope>
</reference>
<protein>
    <recommendedName>
        <fullName evidence="2">ZP domain-containing protein</fullName>
    </recommendedName>
</protein>
<dbReference type="Proteomes" id="UP000007875">
    <property type="component" value="Unassembled WGS sequence"/>
</dbReference>
<evidence type="ECO:0000259" key="2">
    <source>
        <dbReference type="PROSITE" id="PS51034"/>
    </source>
</evidence>
<accession>H2YSH2</accession>
<evidence type="ECO:0000313" key="3">
    <source>
        <dbReference type="Ensembl" id="ENSCSAVP00000008282.1"/>
    </source>
</evidence>
<dbReference type="Gene3D" id="2.60.40.3210">
    <property type="entry name" value="Zona pellucida, ZP-N domain"/>
    <property type="match status" value="1"/>
</dbReference>
<proteinExistence type="predicted"/>
<organism evidence="3 4">
    <name type="scientific">Ciona savignyi</name>
    <name type="common">Pacific transparent sea squirt</name>
    <dbReference type="NCBI Taxonomy" id="51511"/>
    <lineage>
        <taxon>Eukaryota</taxon>
        <taxon>Metazoa</taxon>
        <taxon>Chordata</taxon>
        <taxon>Tunicata</taxon>
        <taxon>Ascidiacea</taxon>
        <taxon>Phlebobranchia</taxon>
        <taxon>Cionidae</taxon>
        <taxon>Ciona</taxon>
    </lineage>
</organism>
<sequence>MLVVGVMLLGLVLGSLTSSQQVNAFLDLPIMNRDANVTCGGLEITVLLRHQYIERNTEWIGNGRFLSLKDRACRATVTQDGDAKFSIAGDFSTCGNTVSVMERITENGALETTGYKFSNRLVHESGTGMVSRRIDLFKFDCIYSANQRLSTMITSADNHVIKIENLNGEMEVIRNISQNEAYETAPLVGSDETVFIRVAVQQPPHINLPTVNFQFTTVIETCWTATTDVKNYTLIQNGYIIKKNYL</sequence>
<keyword evidence="1" id="KW-0732">Signal</keyword>